<evidence type="ECO:0000256" key="6">
    <source>
        <dbReference type="ARBA" id="ARBA00023242"/>
    </source>
</evidence>
<evidence type="ECO:0000256" key="4">
    <source>
        <dbReference type="ARBA" id="ARBA00023125"/>
    </source>
</evidence>
<dbReference type="InterPro" id="IPR047260">
    <property type="entry name" value="ERCC1-like_central_dom"/>
</dbReference>
<feature type="compositionally biased region" description="Basic and acidic residues" evidence="7">
    <location>
        <begin position="360"/>
        <end position="370"/>
    </location>
</feature>
<dbReference type="FunFam" id="3.40.50.10130:FF:000001">
    <property type="entry name" value="DNA excision repair protein ERCC-1"/>
    <property type="match status" value="1"/>
</dbReference>
<evidence type="ECO:0000256" key="1">
    <source>
        <dbReference type="ARBA" id="ARBA00004123"/>
    </source>
</evidence>
<protein>
    <recommendedName>
        <fullName evidence="8">ERCC1-like central domain-containing protein</fullName>
    </recommendedName>
</protein>
<dbReference type="GO" id="GO:0070914">
    <property type="term" value="P:UV-damage excision repair"/>
    <property type="evidence" value="ECO:0007669"/>
    <property type="project" value="TreeGrafter"/>
</dbReference>
<dbReference type="Gene3D" id="3.40.50.10130">
    <property type="match status" value="1"/>
</dbReference>
<evidence type="ECO:0000259" key="8">
    <source>
        <dbReference type="Pfam" id="PF03834"/>
    </source>
</evidence>
<evidence type="ECO:0000256" key="2">
    <source>
        <dbReference type="ARBA" id="ARBA00008283"/>
    </source>
</evidence>
<accession>A0A4D9CUB1</accession>
<dbReference type="GO" id="GO:0006312">
    <property type="term" value="P:mitotic recombination"/>
    <property type="evidence" value="ECO:0007669"/>
    <property type="project" value="TreeGrafter"/>
</dbReference>
<comment type="similarity">
    <text evidence="2">Belongs to the ERCC1/RAD10/SWI10 family.</text>
</comment>
<dbReference type="EMBL" id="SDOX01000094">
    <property type="protein sequence ID" value="TFJ82822.1"/>
    <property type="molecule type" value="Genomic_DNA"/>
</dbReference>
<dbReference type="SUPFAM" id="SSF52980">
    <property type="entry name" value="Restriction endonuclease-like"/>
    <property type="match status" value="1"/>
</dbReference>
<dbReference type="InterPro" id="IPR011335">
    <property type="entry name" value="Restrct_endonuc-II-like"/>
</dbReference>
<dbReference type="PANTHER" id="PTHR12749:SF0">
    <property type="entry name" value="DNA EXCISION REPAIR PROTEIN ERCC-1"/>
    <property type="match status" value="1"/>
</dbReference>
<keyword evidence="6" id="KW-0539">Nucleus</keyword>
<keyword evidence="3" id="KW-0227">DNA damage</keyword>
<comment type="subcellular location">
    <subcellularLocation>
        <location evidence="1">Nucleus</location>
    </subcellularLocation>
</comment>
<keyword evidence="10" id="KW-1185">Reference proteome</keyword>
<dbReference type="Gene3D" id="1.10.150.20">
    <property type="entry name" value="5' to 3' exonuclease, C-terminal subdomain"/>
    <property type="match status" value="1"/>
</dbReference>
<comment type="caution">
    <text evidence="9">The sequence shown here is derived from an EMBL/GenBank/DDBJ whole genome shotgun (WGS) entry which is preliminary data.</text>
</comment>
<name>A0A4D9CUB1_9STRA</name>
<feature type="compositionally biased region" description="Gly residues" evidence="7">
    <location>
        <begin position="76"/>
        <end position="86"/>
    </location>
</feature>
<dbReference type="Proteomes" id="UP000355283">
    <property type="component" value="Unassembled WGS sequence"/>
</dbReference>
<dbReference type="GO" id="GO:0003697">
    <property type="term" value="F:single-stranded DNA binding"/>
    <property type="evidence" value="ECO:0007669"/>
    <property type="project" value="TreeGrafter"/>
</dbReference>
<evidence type="ECO:0000256" key="5">
    <source>
        <dbReference type="ARBA" id="ARBA00023204"/>
    </source>
</evidence>
<sequence>MKKDLPDSRLRPAPFRISIPSLVEAGSREQAQVGRQPVPPTVLLPRSTPATTATAPPYAPSTNGKGPGRVEDGRGGGRLGEGGVGGSLPQASVPWGRGQEAVFDAKHRGSMSLPILPPSHNPSAGVNVISVSPRQEGNPVLKKIKNVRYQFVPGIVPDYVLGAYTCCIFISLRYHLLHGQYLFQRVKELRRDYRLRLILCLVDDPNNKEPLLHINTLAIRENCTLVLAWSTAEAARYLETFKAYENKSSESIQERIDDNYTLTNVLTTIRGITRTNVSTLSSHFGSLASMMAAAKAEIIQCPGSRAYGVPSTSLSYGNPPLSPPTNSFPPPSLPDSAKRSKRMQGASPAGKARKRPDKRGKKEGEGRREDLEGEPSDGEMPVPLVSATASASMGSLGAAPAASGEEGISEIPSSQAPAAWEWEGSETESEEEGDGEGERGGQGLLTSMDNDPLDYASDTDANEMRLLEEEGVLD</sequence>
<feature type="domain" description="ERCC1-like central" evidence="8">
    <location>
        <begin position="129"/>
        <end position="242"/>
    </location>
</feature>
<dbReference type="AlphaFoldDB" id="A0A4D9CUB1"/>
<dbReference type="GO" id="GO:0070522">
    <property type="term" value="C:ERCC4-ERCC1 complex"/>
    <property type="evidence" value="ECO:0007669"/>
    <property type="project" value="TreeGrafter"/>
</dbReference>
<keyword evidence="5" id="KW-0234">DNA repair</keyword>
<dbReference type="PANTHER" id="PTHR12749">
    <property type="entry name" value="EXCISION REPAIR CROSS-COMPLEMENTING 1 ERCC1"/>
    <property type="match status" value="1"/>
</dbReference>
<dbReference type="GO" id="GO:0000110">
    <property type="term" value="C:nucleotide-excision repair factor 1 complex"/>
    <property type="evidence" value="ECO:0007669"/>
    <property type="project" value="TreeGrafter"/>
</dbReference>
<dbReference type="InterPro" id="IPR004579">
    <property type="entry name" value="ERCC1/RAD10/SWI10"/>
</dbReference>
<evidence type="ECO:0000256" key="3">
    <source>
        <dbReference type="ARBA" id="ARBA00022763"/>
    </source>
</evidence>
<evidence type="ECO:0000313" key="9">
    <source>
        <dbReference type="EMBL" id="TFJ82822.1"/>
    </source>
</evidence>
<feature type="compositionally biased region" description="Low complexity" evidence="7">
    <location>
        <begin position="403"/>
        <end position="414"/>
    </location>
</feature>
<gene>
    <name evidence="9" type="ORF">NSK_005897</name>
</gene>
<feature type="region of interest" description="Disordered" evidence="7">
    <location>
        <begin position="1"/>
        <end position="91"/>
    </location>
</feature>
<organism evidence="9 10">
    <name type="scientific">Nannochloropsis salina CCMP1776</name>
    <dbReference type="NCBI Taxonomy" id="1027361"/>
    <lineage>
        <taxon>Eukaryota</taxon>
        <taxon>Sar</taxon>
        <taxon>Stramenopiles</taxon>
        <taxon>Ochrophyta</taxon>
        <taxon>Eustigmatophyceae</taxon>
        <taxon>Eustigmatales</taxon>
        <taxon>Monodopsidaceae</taxon>
        <taxon>Microchloropsis</taxon>
        <taxon>Microchloropsis salina</taxon>
    </lineage>
</organism>
<reference evidence="9 10" key="1">
    <citation type="submission" date="2019-01" db="EMBL/GenBank/DDBJ databases">
        <title>Nuclear Genome Assembly of the Microalgal Biofuel strain Nannochloropsis salina CCMP1776.</title>
        <authorList>
            <person name="Hovde B."/>
        </authorList>
    </citation>
    <scope>NUCLEOTIDE SEQUENCE [LARGE SCALE GENOMIC DNA]</scope>
    <source>
        <strain evidence="9 10">CCMP1776</strain>
    </source>
</reference>
<dbReference type="SUPFAM" id="SSF47781">
    <property type="entry name" value="RuvA domain 2-like"/>
    <property type="match status" value="1"/>
</dbReference>
<dbReference type="OrthoDB" id="10262814at2759"/>
<feature type="compositionally biased region" description="Acidic residues" evidence="7">
    <location>
        <begin position="423"/>
        <end position="435"/>
    </location>
</feature>
<dbReference type="InterPro" id="IPR010994">
    <property type="entry name" value="RuvA_2-like"/>
</dbReference>
<dbReference type="GO" id="GO:0006302">
    <property type="term" value="P:double-strand break repair"/>
    <property type="evidence" value="ECO:0007669"/>
    <property type="project" value="UniProtKB-ARBA"/>
</dbReference>
<dbReference type="CDD" id="cd22325">
    <property type="entry name" value="ERCC1_C-like"/>
    <property type="match status" value="1"/>
</dbReference>
<keyword evidence="4" id="KW-0238">DNA-binding</keyword>
<dbReference type="GO" id="GO:0003684">
    <property type="term" value="F:damaged DNA binding"/>
    <property type="evidence" value="ECO:0007669"/>
    <property type="project" value="InterPro"/>
</dbReference>
<feature type="compositionally biased region" description="Pro residues" evidence="7">
    <location>
        <begin position="320"/>
        <end position="333"/>
    </location>
</feature>
<proteinExistence type="inferred from homology"/>
<feature type="compositionally biased region" description="Basic and acidic residues" evidence="7">
    <location>
        <begin position="1"/>
        <end position="10"/>
    </location>
</feature>
<evidence type="ECO:0000313" key="10">
    <source>
        <dbReference type="Proteomes" id="UP000355283"/>
    </source>
</evidence>
<evidence type="ECO:0000256" key="7">
    <source>
        <dbReference type="SAM" id="MobiDB-lite"/>
    </source>
</evidence>
<dbReference type="Pfam" id="PF03834">
    <property type="entry name" value="Rad10"/>
    <property type="match status" value="1"/>
</dbReference>
<feature type="region of interest" description="Disordered" evidence="7">
    <location>
        <begin position="317"/>
        <end position="462"/>
    </location>
</feature>
<dbReference type="NCBIfam" id="TIGR00597">
    <property type="entry name" value="rad10"/>
    <property type="match status" value="1"/>
</dbReference>